<evidence type="ECO:0000313" key="1">
    <source>
        <dbReference type="EMBL" id="KAI0049957.1"/>
    </source>
</evidence>
<reference evidence="1" key="1">
    <citation type="submission" date="2021-02" db="EMBL/GenBank/DDBJ databases">
        <authorList>
            <consortium name="DOE Joint Genome Institute"/>
            <person name="Ahrendt S."/>
            <person name="Looney B.P."/>
            <person name="Miyauchi S."/>
            <person name="Morin E."/>
            <person name="Drula E."/>
            <person name="Courty P.E."/>
            <person name="Chicoki N."/>
            <person name="Fauchery L."/>
            <person name="Kohler A."/>
            <person name="Kuo A."/>
            <person name="Labutti K."/>
            <person name="Pangilinan J."/>
            <person name="Lipzen A."/>
            <person name="Riley R."/>
            <person name="Andreopoulos W."/>
            <person name="He G."/>
            <person name="Johnson J."/>
            <person name="Barry K.W."/>
            <person name="Grigoriev I.V."/>
            <person name="Nagy L."/>
            <person name="Hibbett D."/>
            <person name="Henrissat B."/>
            <person name="Matheny P.B."/>
            <person name="Labbe J."/>
            <person name="Martin F."/>
        </authorList>
    </citation>
    <scope>NUCLEOTIDE SEQUENCE</scope>
    <source>
        <strain evidence="1">FP105234-sp</strain>
    </source>
</reference>
<organism evidence="1 2">
    <name type="scientific">Auriscalpium vulgare</name>
    <dbReference type="NCBI Taxonomy" id="40419"/>
    <lineage>
        <taxon>Eukaryota</taxon>
        <taxon>Fungi</taxon>
        <taxon>Dikarya</taxon>
        <taxon>Basidiomycota</taxon>
        <taxon>Agaricomycotina</taxon>
        <taxon>Agaricomycetes</taxon>
        <taxon>Russulales</taxon>
        <taxon>Auriscalpiaceae</taxon>
        <taxon>Auriscalpium</taxon>
    </lineage>
</organism>
<evidence type="ECO:0000313" key="2">
    <source>
        <dbReference type="Proteomes" id="UP000814033"/>
    </source>
</evidence>
<dbReference type="EMBL" id="MU275867">
    <property type="protein sequence ID" value="KAI0049957.1"/>
    <property type="molecule type" value="Genomic_DNA"/>
</dbReference>
<sequence>MPLFGSRHDEAPVAEPVRPVTPPHQSRSIFGRRSRSVDRADSTNSGVARSNTVRPQPYNNGNGYADSTTSGGSRGGWFNRNRSSSPDEHLRHVGSDPNVLNARNKVAEAEALERDADQALHAARMAVREARDHVKLLEREALEDARRAKMKQEEARNVSKSARGLGRHG</sequence>
<dbReference type="Proteomes" id="UP000814033">
    <property type="component" value="Unassembled WGS sequence"/>
</dbReference>
<accession>A0ACB8S1G4</accession>
<comment type="caution">
    <text evidence="1">The sequence shown here is derived from an EMBL/GenBank/DDBJ whole genome shotgun (WGS) entry which is preliminary data.</text>
</comment>
<proteinExistence type="predicted"/>
<protein>
    <submittedName>
        <fullName evidence="1">Uncharacterized protein</fullName>
    </submittedName>
</protein>
<keyword evidence="2" id="KW-1185">Reference proteome</keyword>
<gene>
    <name evidence="1" type="ORF">FA95DRAFT_1556283</name>
</gene>
<reference evidence="1" key="2">
    <citation type="journal article" date="2022" name="New Phytol.">
        <title>Evolutionary transition to the ectomycorrhizal habit in the genomes of a hyperdiverse lineage of mushroom-forming fungi.</title>
        <authorList>
            <person name="Looney B."/>
            <person name="Miyauchi S."/>
            <person name="Morin E."/>
            <person name="Drula E."/>
            <person name="Courty P.E."/>
            <person name="Kohler A."/>
            <person name="Kuo A."/>
            <person name="LaButti K."/>
            <person name="Pangilinan J."/>
            <person name="Lipzen A."/>
            <person name="Riley R."/>
            <person name="Andreopoulos W."/>
            <person name="He G."/>
            <person name="Johnson J."/>
            <person name="Nolan M."/>
            <person name="Tritt A."/>
            <person name="Barry K.W."/>
            <person name="Grigoriev I.V."/>
            <person name="Nagy L.G."/>
            <person name="Hibbett D."/>
            <person name="Henrissat B."/>
            <person name="Matheny P.B."/>
            <person name="Labbe J."/>
            <person name="Martin F.M."/>
        </authorList>
    </citation>
    <scope>NUCLEOTIDE SEQUENCE</scope>
    <source>
        <strain evidence="1">FP105234-sp</strain>
    </source>
</reference>
<name>A0ACB8S1G4_9AGAM</name>